<dbReference type="PANTHER" id="PTHR47284">
    <property type="entry name" value="FATTY-ACID-BINDING PROTEIN 2"/>
    <property type="match status" value="1"/>
</dbReference>
<dbReference type="EMBL" id="NHTK01005669">
    <property type="protein sequence ID" value="PPQ75468.1"/>
    <property type="molecule type" value="Genomic_DNA"/>
</dbReference>
<keyword evidence="3" id="KW-1185">Reference proteome</keyword>
<dbReference type="InterPro" id="IPR036298">
    <property type="entry name" value="Chalcone_isomerase_sf"/>
</dbReference>
<dbReference type="InterPro" id="IPR016087">
    <property type="entry name" value="Chalcone_isomerase"/>
</dbReference>
<dbReference type="InParanoid" id="A0A409WAE2"/>
<accession>A0A409WAE2</accession>
<evidence type="ECO:0000313" key="2">
    <source>
        <dbReference type="EMBL" id="PPQ75468.1"/>
    </source>
</evidence>
<sequence>MSFLNVARSVRFLGLPCTRNYVTTARNNSRPAYYRSLLFGTAISVGVLAWATPKVHLDSPVTQTPSTEGAGGNVIIDPATSIAFPETMRIPSSLNLPPLTLVGLGVRTVSFLGIKVYSVGFYADLENPKLKVPKDVPVEKKVDLIIENTSCVIRIVPTRSTNYTHLRDAFVRAMNARLSAAIKDQLITEDVAVAASSPIRKLKSLFPNSPLAKHTPLDIYLATPAPNRPRSLIFRDLGTLENDWVATEFVKNYFGSEAPSPALKQSVLDKLKEFSKD</sequence>
<dbReference type="Proteomes" id="UP000284842">
    <property type="component" value="Unassembled WGS sequence"/>
</dbReference>
<dbReference type="Pfam" id="PF16035">
    <property type="entry name" value="Chalcone_2"/>
    <property type="match status" value="2"/>
</dbReference>
<gene>
    <name evidence="2" type="ORF">CVT24_013319</name>
</gene>
<comment type="caution">
    <text evidence="2">The sequence shown here is derived from an EMBL/GenBank/DDBJ whole genome shotgun (WGS) entry which is preliminary data.</text>
</comment>
<dbReference type="Gene3D" id="3.50.70.10">
    <property type="match status" value="1"/>
</dbReference>
<dbReference type="SUPFAM" id="SSF54626">
    <property type="entry name" value="Chalcone isomerase"/>
    <property type="match status" value="1"/>
</dbReference>
<dbReference type="AlphaFoldDB" id="A0A409WAE2"/>
<dbReference type="InterPro" id="IPR016088">
    <property type="entry name" value="Chalcone_isomerase_3-sand"/>
</dbReference>
<feature type="domain" description="Chalcone isomerase" evidence="1">
    <location>
        <begin position="143"/>
        <end position="267"/>
    </location>
</feature>
<dbReference type="OrthoDB" id="18193at2759"/>
<proteinExistence type="predicted"/>
<dbReference type="GO" id="GO:0016872">
    <property type="term" value="F:intramolecular lyase activity"/>
    <property type="evidence" value="ECO:0007669"/>
    <property type="project" value="InterPro"/>
</dbReference>
<evidence type="ECO:0000259" key="1">
    <source>
        <dbReference type="Pfam" id="PF16035"/>
    </source>
</evidence>
<dbReference type="FunCoup" id="A0A409WAE2">
    <property type="interactions" value="11"/>
</dbReference>
<dbReference type="PANTHER" id="PTHR47284:SF3">
    <property type="entry name" value="FATTY-ACID-BINDING PROTEIN 2"/>
    <property type="match status" value="1"/>
</dbReference>
<name>A0A409WAE2_9AGAR</name>
<evidence type="ECO:0000313" key="3">
    <source>
        <dbReference type="Proteomes" id="UP000284842"/>
    </source>
</evidence>
<feature type="domain" description="Chalcone isomerase" evidence="1">
    <location>
        <begin position="99"/>
        <end position="127"/>
    </location>
</feature>
<organism evidence="2 3">
    <name type="scientific">Panaeolus cyanescens</name>
    <dbReference type="NCBI Taxonomy" id="181874"/>
    <lineage>
        <taxon>Eukaryota</taxon>
        <taxon>Fungi</taxon>
        <taxon>Dikarya</taxon>
        <taxon>Basidiomycota</taxon>
        <taxon>Agaricomycotina</taxon>
        <taxon>Agaricomycetes</taxon>
        <taxon>Agaricomycetidae</taxon>
        <taxon>Agaricales</taxon>
        <taxon>Agaricineae</taxon>
        <taxon>Galeropsidaceae</taxon>
        <taxon>Panaeolus</taxon>
    </lineage>
</organism>
<protein>
    <recommendedName>
        <fullName evidence="1">Chalcone isomerase domain-containing protein</fullName>
    </recommendedName>
</protein>
<reference evidence="2 3" key="1">
    <citation type="journal article" date="2018" name="Evol. Lett.">
        <title>Horizontal gene cluster transfer increased hallucinogenic mushroom diversity.</title>
        <authorList>
            <person name="Reynolds H.T."/>
            <person name="Vijayakumar V."/>
            <person name="Gluck-Thaler E."/>
            <person name="Korotkin H.B."/>
            <person name="Matheny P.B."/>
            <person name="Slot J.C."/>
        </authorList>
    </citation>
    <scope>NUCLEOTIDE SEQUENCE [LARGE SCALE GENOMIC DNA]</scope>
    <source>
        <strain evidence="2 3">2629</strain>
    </source>
</reference>
<dbReference type="STRING" id="181874.A0A409WAE2"/>